<organism evidence="1 2">
    <name type="scientific">Mesorhizobium delmotii</name>
    <dbReference type="NCBI Taxonomy" id="1631247"/>
    <lineage>
        <taxon>Bacteria</taxon>
        <taxon>Pseudomonadati</taxon>
        <taxon>Pseudomonadota</taxon>
        <taxon>Alphaproteobacteria</taxon>
        <taxon>Hyphomicrobiales</taxon>
        <taxon>Phyllobacteriaceae</taxon>
        <taxon>Mesorhizobium</taxon>
    </lineage>
</organism>
<dbReference type="EMBL" id="FUIG01000029">
    <property type="protein sequence ID" value="SJM31955.1"/>
    <property type="molecule type" value="Genomic_DNA"/>
</dbReference>
<keyword evidence="2" id="KW-1185">Reference proteome</keyword>
<accession>A0A2P9ALD0</accession>
<sequence>MCGRILFVELWVAPLASFVSSFSYSIRPLLIVADTSRHVANRACSAVHGSRWMAHKGKSRRAGEPMPFPAVAMPPN</sequence>
<proteinExistence type="predicted"/>
<evidence type="ECO:0000313" key="2">
    <source>
        <dbReference type="Proteomes" id="UP000245698"/>
    </source>
</evidence>
<evidence type="ECO:0000313" key="1">
    <source>
        <dbReference type="EMBL" id="SJM31955.1"/>
    </source>
</evidence>
<reference evidence="2" key="1">
    <citation type="submission" date="2016-12" db="EMBL/GenBank/DDBJ databases">
        <authorList>
            <person name="Brunel B."/>
        </authorList>
    </citation>
    <scope>NUCLEOTIDE SEQUENCE [LARGE SCALE GENOMIC DNA]</scope>
</reference>
<dbReference type="AlphaFoldDB" id="A0A2P9ALD0"/>
<dbReference type="Proteomes" id="UP000245698">
    <property type="component" value="Unassembled WGS sequence"/>
</dbReference>
<name>A0A2P9ALD0_9HYPH</name>
<gene>
    <name evidence="1" type="ORF">BQ8482_220126</name>
</gene>
<protein>
    <submittedName>
        <fullName evidence="1">Uncharacterized protein</fullName>
    </submittedName>
</protein>